<proteinExistence type="predicted"/>
<evidence type="ECO:0000313" key="1">
    <source>
        <dbReference type="EMBL" id="MFD2593682.1"/>
    </source>
</evidence>
<reference evidence="2" key="1">
    <citation type="journal article" date="2019" name="Int. J. Syst. Evol. Microbiol.">
        <title>The Global Catalogue of Microorganisms (GCM) 10K type strain sequencing project: providing services to taxonomists for standard genome sequencing and annotation.</title>
        <authorList>
            <consortium name="The Broad Institute Genomics Platform"/>
            <consortium name="The Broad Institute Genome Sequencing Center for Infectious Disease"/>
            <person name="Wu L."/>
            <person name="Ma J."/>
        </authorList>
    </citation>
    <scope>NUCLEOTIDE SEQUENCE [LARGE SCALE GENOMIC DNA]</scope>
    <source>
        <strain evidence="2">KCTC 42423</strain>
    </source>
</reference>
<dbReference type="EMBL" id="JBHULX010000048">
    <property type="protein sequence ID" value="MFD2593682.1"/>
    <property type="molecule type" value="Genomic_DNA"/>
</dbReference>
<protein>
    <submittedName>
        <fullName evidence="1">DUF4249 domain-containing protein</fullName>
    </submittedName>
</protein>
<name>A0ABW5NF59_9FLAO</name>
<dbReference type="Proteomes" id="UP001597459">
    <property type="component" value="Unassembled WGS sequence"/>
</dbReference>
<gene>
    <name evidence="1" type="ORF">ACFSTE_22780</name>
</gene>
<organism evidence="1 2">
    <name type="scientific">Aquimarina hainanensis</name>
    <dbReference type="NCBI Taxonomy" id="1578017"/>
    <lineage>
        <taxon>Bacteria</taxon>
        <taxon>Pseudomonadati</taxon>
        <taxon>Bacteroidota</taxon>
        <taxon>Flavobacteriia</taxon>
        <taxon>Flavobacteriales</taxon>
        <taxon>Flavobacteriaceae</taxon>
        <taxon>Aquimarina</taxon>
    </lineage>
</organism>
<dbReference type="InterPro" id="IPR025345">
    <property type="entry name" value="DUF4249"/>
</dbReference>
<sequence>MKKISYILLSLLLCISCEEVVHVDIPEGKPRLVIDASFEIYKHETPVTVDPTVKLTLSAPFFDSTIPAVSDATVFVTDINNNITYPFAESTEAGIFLPTTSFTPVIDTEYELTVIYKEETYTAIAKRIPAPKIDTIVQGDKILLDGDETEVIITFTDIPDQDDFYLFDFDMNLFLASEDRFYQGETFSFSYFYEDMEEDKDVTIKILGVNKQYYNYMNLVIDQSDADGGPFGTPPVLLRGNIINNTTADNYPLGYFSISETDRVPFTIKK</sequence>
<dbReference type="RefSeq" id="WP_176026894.1">
    <property type="nucleotide sequence ID" value="NZ_JBHSJV010000001.1"/>
</dbReference>
<evidence type="ECO:0000313" key="2">
    <source>
        <dbReference type="Proteomes" id="UP001597459"/>
    </source>
</evidence>
<comment type="caution">
    <text evidence="1">The sequence shown here is derived from an EMBL/GenBank/DDBJ whole genome shotgun (WGS) entry which is preliminary data.</text>
</comment>
<keyword evidence="2" id="KW-1185">Reference proteome</keyword>
<accession>A0ABW5NF59</accession>
<dbReference type="Pfam" id="PF14054">
    <property type="entry name" value="DUF4249"/>
    <property type="match status" value="1"/>
</dbReference>